<protein>
    <submittedName>
        <fullName evidence="1">Uncharacterized protein</fullName>
    </submittedName>
</protein>
<keyword evidence="2" id="KW-1185">Reference proteome</keyword>
<dbReference type="EMBL" id="VOQR01000001">
    <property type="protein sequence ID" value="TXC72130.1"/>
    <property type="molecule type" value="Genomic_DNA"/>
</dbReference>
<dbReference type="RefSeq" id="WP_147083407.1">
    <property type="nucleotide sequence ID" value="NZ_VOQR01000001.1"/>
</dbReference>
<sequence>MIRSTDDDRRDASVAAVTQGPDTARRLRFTGHHLDLPILLVAAVEATDTTVEAFIARLRREAIWQDQSLRSADRDIDIQAYLAPEGLRCVIRVAENIWYHHPLETLHVRLMHLPTVERNAAIPLTRLVRHDLTDPLPIVVRSLTYINARKPELGTCLRLDMPRLSVALTNDPSGTARSPAS</sequence>
<dbReference type="AlphaFoldDB" id="A0A5C6UI45"/>
<dbReference type="Proteomes" id="UP000321250">
    <property type="component" value="Unassembled WGS sequence"/>
</dbReference>
<reference evidence="1 2" key="1">
    <citation type="journal article" date="2013" name="Antonie Van Leeuwenhoek">
        <title>Sphingomonas ginsenosidivorax sp. nov., with the ability to transform ginsenosides.</title>
        <authorList>
            <person name="Jin X.F."/>
            <person name="Kim J.K."/>
            <person name="Liu Q.M."/>
            <person name="Kang M.S."/>
            <person name="He D."/>
            <person name="Jin F.X."/>
            <person name="Kim S.C."/>
            <person name="Im W.T."/>
        </authorList>
    </citation>
    <scope>NUCLEOTIDE SEQUENCE [LARGE SCALE GENOMIC DNA]</scope>
    <source>
        <strain evidence="1 2">KHI67</strain>
    </source>
</reference>
<proteinExistence type="predicted"/>
<evidence type="ECO:0000313" key="1">
    <source>
        <dbReference type="EMBL" id="TXC72130.1"/>
    </source>
</evidence>
<accession>A0A5C6UI45</accession>
<evidence type="ECO:0000313" key="2">
    <source>
        <dbReference type="Proteomes" id="UP000321250"/>
    </source>
</evidence>
<comment type="caution">
    <text evidence="1">The sequence shown here is derived from an EMBL/GenBank/DDBJ whole genome shotgun (WGS) entry which is preliminary data.</text>
</comment>
<gene>
    <name evidence="1" type="ORF">FSB78_15135</name>
</gene>
<name>A0A5C6UI45_9SPHN</name>
<organism evidence="1 2">
    <name type="scientific">Sphingomonas ginsenosidivorax</name>
    <dbReference type="NCBI Taxonomy" id="862135"/>
    <lineage>
        <taxon>Bacteria</taxon>
        <taxon>Pseudomonadati</taxon>
        <taxon>Pseudomonadota</taxon>
        <taxon>Alphaproteobacteria</taxon>
        <taxon>Sphingomonadales</taxon>
        <taxon>Sphingomonadaceae</taxon>
        <taxon>Sphingomonas</taxon>
    </lineage>
</organism>